<dbReference type="GO" id="GO:0008080">
    <property type="term" value="F:N-acetyltransferase activity"/>
    <property type="evidence" value="ECO:0007669"/>
    <property type="project" value="InterPro"/>
</dbReference>
<dbReference type="SUPFAM" id="SSF55729">
    <property type="entry name" value="Acyl-CoA N-acyltransferases (Nat)"/>
    <property type="match status" value="1"/>
</dbReference>
<dbReference type="InterPro" id="IPR016181">
    <property type="entry name" value="Acyl_CoA_acyltransferase"/>
</dbReference>
<evidence type="ECO:0000256" key="1">
    <source>
        <dbReference type="ARBA" id="ARBA00022679"/>
    </source>
</evidence>
<gene>
    <name evidence="3" type="ORF">MSSIT_0198</name>
</gene>
<dbReference type="Pfam" id="PF13508">
    <property type="entry name" value="Acetyltransf_7"/>
    <property type="match status" value="1"/>
</dbReference>
<keyword evidence="3" id="KW-0012">Acyltransferase</keyword>
<dbReference type="InterPro" id="IPR050769">
    <property type="entry name" value="NAT_camello-type"/>
</dbReference>
<dbReference type="HOGENOM" id="CLU_119519_1_0_2"/>
<dbReference type="EMBL" id="CP009506">
    <property type="protein sequence ID" value="AKB26917.1"/>
    <property type="molecule type" value="Genomic_DNA"/>
</dbReference>
<dbReference type="PANTHER" id="PTHR13947">
    <property type="entry name" value="GNAT FAMILY N-ACETYLTRANSFERASE"/>
    <property type="match status" value="1"/>
</dbReference>
<dbReference type="AlphaFoldDB" id="A0A0E3P0Y7"/>
<dbReference type="PATRIC" id="fig|1434120.4.peg.258"/>
<dbReference type="CDD" id="cd04301">
    <property type="entry name" value="NAT_SF"/>
    <property type="match status" value="1"/>
</dbReference>
<proteinExistence type="predicted"/>
<keyword evidence="1 3" id="KW-0808">Transferase</keyword>
<dbReference type="InterPro" id="IPR000182">
    <property type="entry name" value="GNAT_dom"/>
</dbReference>
<dbReference type="Gene3D" id="3.40.630.30">
    <property type="match status" value="1"/>
</dbReference>
<name>A0A0E3P0Y7_9EURY</name>
<dbReference type="KEGG" id="msw:MSSIT_0198"/>
<reference evidence="3 4" key="1">
    <citation type="submission" date="2014-07" db="EMBL/GenBank/DDBJ databases">
        <title>Methanogenic archaea and the global carbon cycle.</title>
        <authorList>
            <person name="Henriksen J.R."/>
            <person name="Luke J."/>
            <person name="Reinhart S."/>
            <person name="Benedict M.N."/>
            <person name="Youngblut N.D."/>
            <person name="Metcalf M.E."/>
            <person name="Whitaker R.J."/>
            <person name="Metcalf W.W."/>
        </authorList>
    </citation>
    <scope>NUCLEOTIDE SEQUENCE [LARGE SCALE GENOMIC DNA]</scope>
    <source>
        <strain evidence="3 4">T4/M</strain>
    </source>
</reference>
<dbReference type="GeneID" id="24858953"/>
<evidence type="ECO:0000313" key="3">
    <source>
        <dbReference type="EMBL" id="AKB26917.1"/>
    </source>
</evidence>
<dbReference type="RefSeq" id="WP_048169293.1">
    <property type="nucleotide sequence ID" value="NZ_CP009506.1"/>
</dbReference>
<dbReference type="Proteomes" id="UP000033111">
    <property type="component" value="Chromosome"/>
</dbReference>
<evidence type="ECO:0000313" key="4">
    <source>
        <dbReference type="Proteomes" id="UP000033111"/>
    </source>
</evidence>
<sequence>MIEIVIRKAEKKDLPAIQKLLSTYFLDIEGLKPEDFVMAENEGKVVGCAALIRNRSGEKTVMELHSIAVHPNLRGKGIGTRLMEYLINTVDFPQAPGDPAHELYVRTTAPSFFEKLGFIKMEDAEKLLLWEDCRNCEHFGKCAQHSMKYFRVS</sequence>
<feature type="domain" description="N-acetyltransferase" evidence="2">
    <location>
        <begin position="4"/>
        <end position="137"/>
    </location>
</feature>
<evidence type="ECO:0000259" key="2">
    <source>
        <dbReference type="PROSITE" id="PS51186"/>
    </source>
</evidence>
<dbReference type="EC" id="2.3.1.1" evidence="3"/>
<keyword evidence="4" id="KW-1185">Reference proteome</keyword>
<organism evidence="3 4">
    <name type="scientific">Methanosarcina siciliae T4/M</name>
    <dbReference type="NCBI Taxonomy" id="1434120"/>
    <lineage>
        <taxon>Archaea</taxon>
        <taxon>Methanobacteriati</taxon>
        <taxon>Methanobacteriota</taxon>
        <taxon>Stenosarchaea group</taxon>
        <taxon>Methanomicrobia</taxon>
        <taxon>Methanosarcinales</taxon>
        <taxon>Methanosarcinaceae</taxon>
        <taxon>Methanosarcina</taxon>
    </lineage>
</organism>
<dbReference type="PANTHER" id="PTHR13947:SF37">
    <property type="entry name" value="LD18367P"/>
    <property type="match status" value="1"/>
</dbReference>
<protein>
    <submittedName>
        <fullName evidence="3">Amino-acid acetyltransferase</fullName>
        <ecNumber evidence="3">2.3.1.1</ecNumber>
    </submittedName>
</protein>
<dbReference type="OrthoDB" id="194677at2157"/>
<accession>A0A0E3P0Y7</accession>
<dbReference type="PROSITE" id="PS51186">
    <property type="entry name" value="GNAT"/>
    <property type="match status" value="1"/>
</dbReference>